<name>A0A9N9CDA8_9GLOM</name>
<evidence type="ECO:0000313" key="1">
    <source>
        <dbReference type="EMBL" id="CAG8597209.1"/>
    </source>
</evidence>
<gene>
    <name evidence="1" type="ORF">AGERDE_LOCUS8910</name>
</gene>
<sequence length="83" mass="9180">IVSLAIPNPALQERTTSCALIRCSAGFQCVDDECGNGSCVPNVKLTARGEEKKCILKGCRLRVDERRRIGKRQSSEEAESQYH</sequence>
<dbReference type="EMBL" id="CAJVPL010002039">
    <property type="protein sequence ID" value="CAG8597209.1"/>
    <property type="molecule type" value="Genomic_DNA"/>
</dbReference>
<dbReference type="AlphaFoldDB" id="A0A9N9CDA8"/>
<evidence type="ECO:0000313" key="2">
    <source>
        <dbReference type="Proteomes" id="UP000789831"/>
    </source>
</evidence>
<feature type="non-terminal residue" evidence="1">
    <location>
        <position position="83"/>
    </location>
</feature>
<dbReference type="Proteomes" id="UP000789831">
    <property type="component" value="Unassembled WGS sequence"/>
</dbReference>
<reference evidence="1" key="1">
    <citation type="submission" date="2021-06" db="EMBL/GenBank/DDBJ databases">
        <authorList>
            <person name="Kallberg Y."/>
            <person name="Tangrot J."/>
            <person name="Rosling A."/>
        </authorList>
    </citation>
    <scope>NUCLEOTIDE SEQUENCE</scope>
    <source>
        <strain evidence="1">MT106</strain>
    </source>
</reference>
<keyword evidence="2" id="KW-1185">Reference proteome</keyword>
<accession>A0A9N9CDA8</accession>
<organism evidence="1 2">
    <name type="scientific">Ambispora gerdemannii</name>
    <dbReference type="NCBI Taxonomy" id="144530"/>
    <lineage>
        <taxon>Eukaryota</taxon>
        <taxon>Fungi</taxon>
        <taxon>Fungi incertae sedis</taxon>
        <taxon>Mucoromycota</taxon>
        <taxon>Glomeromycotina</taxon>
        <taxon>Glomeromycetes</taxon>
        <taxon>Archaeosporales</taxon>
        <taxon>Ambisporaceae</taxon>
        <taxon>Ambispora</taxon>
    </lineage>
</organism>
<proteinExistence type="predicted"/>
<protein>
    <submittedName>
        <fullName evidence="1">4225_t:CDS:1</fullName>
    </submittedName>
</protein>
<comment type="caution">
    <text evidence="1">The sequence shown here is derived from an EMBL/GenBank/DDBJ whole genome shotgun (WGS) entry which is preliminary data.</text>
</comment>